<dbReference type="Proteomes" id="UP000028984">
    <property type="component" value="Unassembled WGS sequence"/>
</dbReference>
<proteinExistence type="predicted"/>
<dbReference type="OrthoDB" id="128564at2"/>
<evidence type="ECO:0000259" key="2">
    <source>
        <dbReference type="Pfam" id="PF10128"/>
    </source>
</evidence>
<dbReference type="STRING" id="1437610.BREU_0424"/>
<dbReference type="AlphaFoldDB" id="A0A087CYG6"/>
<keyword evidence="5" id="KW-1185">Reference proteome</keyword>
<dbReference type="InterPro" id="IPR046801">
    <property type="entry name" value="OpcA_G6PD_N"/>
</dbReference>
<organism evidence="4 5">
    <name type="scientific">Bifidobacterium reuteri DSM 23975</name>
    <dbReference type="NCBI Taxonomy" id="1437610"/>
    <lineage>
        <taxon>Bacteria</taxon>
        <taxon>Bacillati</taxon>
        <taxon>Actinomycetota</taxon>
        <taxon>Actinomycetes</taxon>
        <taxon>Bifidobacteriales</taxon>
        <taxon>Bifidobacteriaceae</taxon>
        <taxon>Bifidobacterium</taxon>
    </lineage>
</organism>
<feature type="compositionally biased region" description="Low complexity" evidence="1">
    <location>
        <begin position="75"/>
        <end position="99"/>
    </location>
</feature>
<dbReference type="Pfam" id="PF20171">
    <property type="entry name" value="OpcA_G6PD_C"/>
    <property type="match status" value="1"/>
</dbReference>
<accession>A0A087CYG6</accession>
<comment type="caution">
    <text evidence="4">The sequence shown here is derived from an EMBL/GenBank/DDBJ whole genome shotgun (WGS) entry which is preliminary data.</text>
</comment>
<sequence length="350" mass="38075">MIIDLPNTRTREIAHKIEQLHEERGESATGRVLTLLIATDDNELEHALEVANAASREHPCRVIAIVPDTEHSDNAEAGANTADGAADGTANGTSADAGAKPMEKTDNPAVDLTDGPAGSNLNAQVRFGADAGAGEIIILRPRNGLINHPDTMVIPLLVPDVPVVAWWPTNPPSNPSKDLMGAMARSRLTDAMRSNNPEATIERLRRNWTPEDVDLSWTRLTVWRGLLASMLDQPPHLPITAVKVSGPKEFLPMDLLCAWLRLKLGVNVDVEYVDGAEAVTGVYLTRADGVVSLERPHEDQALISMPGQAPQAISVPVRTIEDCLTEELRRIDPDEVYAEVINEGWDLIRH</sequence>
<dbReference type="InterPro" id="IPR004555">
    <property type="entry name" value="G6PDH_assembly_OpcA"/>
</dbReference>
<evidence type="ECO:0000313" key="5">
    <source>
        <dbReference type="Proteomes" id="UP000028984"/>
    </source>
</evidence>
<dbReference type="PANTHER" id="PTHR38658:SF1">
    <property type="entry name" value="OXPP CYCLE PROTEIN OPCA-RELATED"/>
    <property type="match status" value="1"/>
</dbReference>
<dbReference type="EMBL" id="JGZK01000001">
    <property type="protein sequence ID" value="KFI88316.1"/>
    <property type="molecule type" value="Genomic_DNA"/>
</dbReference>
<reference evidence="4 5" key="1">
    <citation type="submission" date="2014-03" db="EMBL/GenBank/DDBJ databases">
        <title>Genomics of Bifidobacteria.</title>
        <authorList>
            <person name="Ventura M."/>
            <person name="Milani C."/>
            <person name="Lugli G.A."/>
        </authorList>
    </citation>
    <scope>NUCLEOTIDE SEQUENCE [LARGE SCALE GENOMIC DNA]</scope>
    <source>
        <strain evidence="4 5">DSM 23975</strain>
    </source>
</reference>
<dbReference type="eggNOG" id="COG3429">
    <property type="taxonomic scope" value="Bacteria"/>
</dbReference>
<dbReference type="PANTHER" id="PTHR38658">
    <property type="entry name" value="OXPP CYCLE PROTEIN OPCA-RELATED"/>
    <property type="match status" value="1"/>
</dbReference>
<gene>
    <name evidence="4" type="ORF">BREU_0424</name>
</gene>
<dbReference type="RefSeq" id="WP_044089318.1">
    <property type="nucleotide sequence ID" value="NZ_JDUW01000008.1"/>
</dbReference>
<evidence type="ECO:0000259" key="3">
    <source>
        <dbReference type="Pfam" id="PF20171"/>
    </source>
</evidence>
<name>A0A087CYG6_9BIFI</name>
<dbReference type="Pfam" id="PF10128">
    <property type="entry name" value="OpcA_G6PD_assem"/>
    <property type="match status" value="1"/>
</dbReference>
<feature type="domain" description="Glucose-6-phosphate dehydrogenase assembly protein OpcA C-terminal" evidence="3">
    <location>
        <begin position="210"/>
        <end position="340"/>
    </location>
</feature>
<feature type="domain" description="Glucose-6-phosphate dehydrogenase assembly protein OpcA N-terminal" evidence="2">
    <location>
        <begin position="51"/>
        <end position="206"/>
    </location>
</feature>
<feature type="region of interest" description="Disordered" evidence="1">
    <location>
        <begin position="67"/>
        <end position="116"/>
    </location>
</feature>
<protein>
    <submittedName>
        <fullName evidence="4">Putative OpcA protein</fullName>
    </submittedName>
</protein>
<dbReference type="InterPro" id="IPR046802">
    <property type="entry name" value="OpcA_G6PD_C"/>
</dbReference>
<evidence type="ECO:0000313" key="4">
    <source>
        <dbReference type="EMBL" id="KFI88316.1"/>
    </source>
</evidence>
<evidence type="ECO:0000256" key="1">
    <source>
        <dbReference type="SAM" id="MobiDB-lite"/>
    </source>
</evidence>